<feature type="compositionally biased region" description="Basic residues" evidence="11">
    <location>
        <begin position="61"/>
        <end position="72"/>
    </location>
</feature>
<keyword evidence="2 12" id="KW-0812">Transmembrane</keyword>
<comment type="subcellular location">
    <subcellularLocation>
        <location evidence="1">Mitochondrion outer membrane</location>
        <topology evidence="1">Single-pass membrane protein</topology>
    </subcellularLocation>
</comment>
<evidence type="ECO:0000313" key="13">
    <source>
        <dbReference type="EMBL" id="GES98735.1"/>
    </source>
</evidence>
<dbReference type="InterPro" id="IPR011990">
    <property type="entry name" value="TPR-like_helical_dom_sf"/>
</dbReference>
<keyword evidence="4" id="KW-1000">Mitochondrion outer membrane</keyword>
<organism evidence="13 14">
    <name type="scientific">Rhizophagus clarus</name>
    <dbReference type="NCBI Taxonomy" id="94130"/>
    <lineage>
        <taxon>Eukaryota</taxon>
        <taxon>Fungi</taxon>
        <taxon>Fungi incertae sedis</taxon>
        <taxon>Mucoromycota</taxon>
        <taxon>Glomeromycotina</taxon>
        <taxon>Glomeromycetes</taxon>
        <taxon>Glomerales</taxon>
        <taxon>Glomeraceae</taxon>
        <taxon>Rhizophagus</taxon>
    </lineage>
</organism>
<evidence type="ECO:0000256" key="7">
    <source>
        <dbReference type="ARBA" id="ARBA00023128"/>
    </source>
</evidence>
<keyword evidence="6 12" id="KW-1133">Transmembrane helix</keyword>
<evidence type="ECO:0000256" key="4">
    <source>
        <dbReference type="ARBA" id="ARBA00022787"/>
    </source>
</evidence>
<evidence type="ECO:0000256" key="8">
    <source>
        <dbReference type="ARBA" id="ARBA00023136"/>
    </source>
</evidence>
<evidence type="ECO:0000256" key="10">
    <source>
        <dbReference type="PROSITE-ProRule" id="PRU00339"/>
    </source>
</evidence>
<dbReference type="PROSITE" id="PS50005">
    <property type="entry name" value="TPR"/>
    <property type="match status" value="4"/>
</dbReference>
<sequence>MSKLTTSNVASNQTMSEPKSSVVRSVKDYLASKDYRLIIAGSVTVIVVGVGLYYLWSPKPPKTKSRPKRRTSRPAGNADAGKNRGGRTREEPETEDFENYTYEQINVLPMEKRVTASQTLKSRGNIAFGQNNYQKAIALYTKAIAFNQDPVFYSNRAACYYNTNEYARVIEDCNNALQMDPLYVKALNRRAMAYEQTSRYEESLHDFTAVCIIGEFRNENATASIDRLLKKVASIKAKQIIQNRVKRLPSTKFISSYMEAFRKVRPYVVDNEQEGDKFYNAAENFLNEERYEEAMKEYGKAIDAGCSYMAEALNMRGTFTYLMGDSQGALEDFKKALEIKPDYVQIYVKRATIYMEQDNADLAYREFDEAIKIDPNDPDIYYHRGQVYFLNTQYKNGSVAEGIKTCRLGLQKFIQSAEMHNYYGELLADQKKIDEAMEQFDKAIELQNGNFALPFVNKAMLCFHVKNDHAQAEEFCRKALEIEPESDIANTIMSEILLARGNLEEALQYLEKYQEVARTETELQGILEYAEAARSHIAFKRRYPQHANRASSLARKFAKLLNKYGYSERGDLLSKNFQIPTNIITHVIYNVHNVKLTDVVNVKQFYQSVFYYY</sequence>
<feature type="repeat" description="TPR" evidence="10">
    <location>
        <begin position="417"/>
        <end position="450"/>
    </location>
</feature>
<evidence type="ECO:0000256" key="1">
    <source>
        <dbReference type="ARBA" id="ARBA00004572"/>
    </source>
</evidence>
<feature type="transmembrane region" description="Helical" evidence="12">
    <location>
        <begin position="37"/>
        <end position="56"/>
    </location>
</feature>
<evidence type="ECO:0000256" key="3">
    <source>
        <dbReference type="ARBA" id="ARBA00022737"/>
    </source>
</evidence>
<keyword evidence="13" id="KW-0675">Receptor</keyword>
<dbReference type="InterPro" id="IPR019734">
    <property type="entry name" value="TPR_rpt"/>
</dbReference>
<dbReference type="GO" id="GO:0030943">
    <property type="term" value="F:mitochondrion targeting sequence binding"/>
    <property type="evidence" value="ECO:0007669"/>
    <property type="project" value="TreeGrafter"/>
</dbReference>
<dbReference type="Gene3D" id="1.25.40.10">
    <property type="entry name" value="Tetratricopeptide repeat domain"/>
    <property type="match status" value="2"/>
</dbReference>
<dbReference type="SMART" id="SM00028">
    <property type="entry name" value="TPR"/>
    <property type="match status" value="7"/>
</dbReference>
<gene>
    <name evidence="13" type="ORF">RCL2_002527000</name>
</gene>
<protein>
    <submittedName>
        <fullName evidence="13">Mitochondrial proteins import receptor</fullName>
    </submittedName>
</protein>
<evidence type="ECO:0000256" key="6">
    <source>
        <dbReference type="ARBA" id="ARBA00022989"/>
    </source>
</evidence>
<feature type="repeat" description="TPR" evidence="10">
    <location>
        <begin position="310"/>
        <end position="343"/>
    </location>
</feature>
<keyword evidence="3" id="KW-0677">Repeat</keyword>
<dbReference type="PANTHER" id="PTHR46208">
    <property type="entry name" value="MITOCHONDRIAL IMPORT RECEPTOR SUBUNIT TOM70"/>
    <property type="match status" value="1"/>
</dbReference>
<evidence type="ECO:0000256" key="9">
    <source>
        <dbReference type="ARBA" id="ARBA00038030"/>
    </source>
</evidence>
<dbReference type="GO" id="GO:0030150">
    <property type="term" value="P:protein import into mitochondrial matrix"/>
    <property type="evidence" value="ECO:0007669"/>
    <property type="project" value="TreeGrafter"/>
</dbReference>
<dbReference type="Proteomes" id="UP000615446">
    <property type="component" value="Unassembled WGS sequence"/>
</dbReference>
<feature type="repeat" description="TPR" evidence="10">
    <location>
        <begin position="344"/>
        <end position="377"/>
    </location>
</feature>
<dbReference type="GO" id="GO:0005741">
    <property type="term" value="C:mitochondrial outer membrane"/>
    <property type="evidence" value="ECO:0007669"/>
    <property type="project" value="UniProtKB-SubCell"/>
</dbReference>
<dbReference type="Pfam" id="PF13181">
    <property type="entry name" value="TPR_8"/>
    <property type="match status" value="1"/>
</dbReference>
<feature type="repeat" description="TPR" evidence="10">
    <location>
        <begin position="117"/>
        <end position="150"/>
    </location>
</feature>
<evidence type="ECO:0000313" key="14">
    <source>
        <dbReference type="Proteomes" id="UP000615446"/>
    </source>
</evidence>
<dbReference type="AlphaFoldDB" id="A0A8H3QZZ7"/>
<dbReference type="Pfam" id="PF13414">
    <property type="entry name" value="TPR_11"/>
    <property type="match status" value="1"/>
</dbReference>
<evidence type="ECO:0000256" key="5">
    <source>
        <dbReference type="ARBA" id="ARBA00022803"/>
    </source>
</evidence>
<dbReference type="EMBL" id="BLAL01000274">
    <property type="protein sequence ID" value="GES98735.1"/>
    <property type="molecule type" value="Genomic_DNA"/>
</dbReference>
<comment type="caution">
    <text evidence="13">The sequence shown here is derived from an EMBL/GenBank/DDBJ whole genome shotgun (WGS) entry which is preliminary data.</text>
</comment>
<proteinExistence type="inferred from homology"/>
<evidence type="ECO:0000256" key="11">
    <source>
        <dbReference type="SAM" id="MobiDB-lite"/>
    </source>
</evidence>
<keyword evidence="7" id="KW-0496">Mitochondrion</keyword>
<evidence type="ECO:0000256" key="2">
    <source>
        <dbReference type="ARBA" id="ARBA00022692"/>
    </source>
</evidence>
<keyword evidence="5 10" id="KW-0802">TPR repeat</keyword>
<feature type="region of interest" description="Disordered" evidence="11">
    <location>
        <begin position="1"/>
        <end position="23"/>
    </location>
</feature>
<name>A0A8H3QZZ7_9GLOM</name>
<reference evidence="13" key="1">
    <citation type="submission" date="2019-10" db="EMBL/GenBank/DDBJ databases">
        <title>Conservation and host-specific expression of non-tandemly repeated heterogenous ribosome RNA gene in arbuscular mycorrhizal fungi.</title>
        <authorList>
            <person name="Maeda T."/>
            <person name="Kobayashi Y."/>
            <person name="Nakagawa T."/>
            <person name="Ezawa T."/>
            <person name="Yamaguchi K."/>
            <person name="Bino T."/>
            <person name="Nishimoto Y."/>
            <person name="Shigenobu S."/>
            <person name="Kawaguchi M."/>
        </authorList>
    </citation>
    <scope>NUCLEOTIDE SEQUENCE</scope>
    <source>
        <strain evidence="13">HR1</strain>
    </source>
</reference>
<evidence type="ECO:0000256" key="12">
    <source>
        <dbReference type="SAM" id="Phobius"/>
    </source>
</evidence>
<feature type="region of interest" description="Disordered" evidence="11">
    <location>
        <begin position="60"/>
        <end position="95"/>
    </location>
</feature>
<dbReference type="GO" id="GO:0008320">
    <property type="term" value="F:protein transmembrane transporter activity"/>
    <property type="evidence" value="ECO:0007669"/>
    <property type="project" value="TreeGrafter"/>
</dbReference>
<dbReference type="PANTHER" id="PTHR46208:SF1">
    <property type="entry name" value="MITOCHONDRIAL IMPORT RECEPTOR SUBUNIT TOM70"/>
    <property type="match status" value="1"/>
</dbReference>
<dbReference type="Pfam" id="PF14559">
    <property type="entry name" value="TPR_19"/>
    <property type="match status" value="1"/>
</dbReference>
<dbReference type="Pfam" id="PF13432">
    <property type="entry name" value="TPR_16"/>
    <property type="match status" value="1"/>
</dbReference>
<dbReference type="GO" id="GO:0045039">
    <property type="term" value="P:protein insertion into mitochondrial inner membrane"/>
    <property type="evidence" value="ECO:0007669"/>
    <property type="project" value="TreeGrafter"/>
</dbReference>
<comment type="similarity">
    <text evidence="9">Belongs to the Tom70 family.</text>
</comment>
<dbReference type="OrthoDB" id="2942533at2759"/>
<keyword evidence="8 12" id="KW-0472">Membrane</keyword>
<accession>A0A8H3QZZ7</accession>
<dbReference type="SUPFAM" id="SSF48452">
    <property type="entry name" value="TPR-like"/>
    <property type="match status" value="1"/>
</dbReference>